<keyword evidence="1" id="KW-0812">Transmembrane</keyword>
<organism evidence="2 3">
    <name type="scientific">Reticulomyxa filosa</name>
    <dbReference type="NCBI Taxonomy" id="46433"/>
    <lineage>
        <taxon>Eukaryota</taxon>
        <taxon>Sar</taxon>
        <taxon>Rhizaria</taxon>
        <taxon>Retaria</taxon>
        <taxon>Foraminifera</taxon>
        <taxon>Monothalamids</taxon>
        <taxon>Reticulomyxidae</taxon>
        <taxon>Reticulomyxa</taxon>
    </lineage>
</organism>
<dbReference type="EMBL" id="ASPP01040916">
    <property type="protein sequence ID" value="ETO00478.1"/>
    <property type="molecule type" value="Genomic_DNA"/>
</dbReference>
<gene>
    <name evidence="2" type="ORF">RFI_36966</name>
</gene>
<name>X6LES3_RETFI</name>
<proteinExistence type="predicted"/>
<sequence>MQEFPATAIIQVSIITMVTKSDEFIEKNYPSSVVDDLDLGVFRLRMQAHQKRYNNITIDYCGIATTAATGLVEEIKDKQEEDADVEEEDGQKEVSEDTVFDLLKKIKKTSVMNALHPTVEDLRIFIYGLISHHAPLNGSLLTVVTISSAASVMFVMTTTKRNPYHLLLICQLFQYIGLVLYASIFGCHCYILRFEELMLFHICYKRSNIMPVDNWVNDSKINPLFDKSRKKA</sequence>
<feature type="transmembrane region" description="Helical" evidence="1">
    <location>
        <begin position="164"/>
        <end position="192"/>
    </location>
</feature>
<feature type="transmembrane region" description="Helical" evidence="1">
    <location>
        <begin position="140"/>
        <end position="158"/>
    </location>
</feature>
<keyword evidence="1" id="KW-1133">Transmembrane helix</keyword>
<keyword evidence="1" id="KW-0472">Membrane</keyword>
<evidence type="ECO:0000313" key="2">
    <source>
        <dbReference type="EMBL" id="ETO00478.1"/>
    </source>
</evidence>
<accession>X6LES3</accession>
<evidence type="ECO:0000256" key="1">
    <source>
        <dbReference type="SAM" id="Phobius"/>
    </source>
</evidence>
<comment type="caution">
    <text evidence="2">The sequence shown here is derived from an EMBL/GenBank/DDBJ whole genome shotgun (WGS) entry which is preliminary data.</text>
</comment>
<evidence type="ECO:0000313" key="3">
    <source>
        <dbReference type="Proteomes" id="UP000023152"/>
    </source>
</evidence>
<protein>
    <submittedName>
        <fullName evidence="2">Uncharacterized protein</fullName>
    </submittedName>
</protein>
<reference evidence="2 3" key="1">
    <citation type="journal article" date="2013" name="Curr. Biol.">
        <title>The Genome of the Foraminiferan Reticulomyxa filosa.</title>
        <authorList>
            <person name="Glockner G."/>
            <person name="Hulsmann N."/>
            <person name="Schleicher M."/>
            <person name="Noegel A.A."/>
            <person name="Eichinger L."/>
            <person name="Gallinger C."/>
            <person name="Pawlowski J."/>
            <person name="Sierra R."/>
            <person name="Euteneuer U."/>
            <person name="Pillet L."/>
            <person name="Moustafa A."/>
            <person name="Platzer M."/>
            <person name="Groth M."/>
            <person name="Szafranski K."/>
            <person name="Schliwa M."/>
        </authorList>
    </citation>
    <scope>NUCLEOTIDE SEQUENCE [LARGE SCALE GENOMIC DNA]</scope>
</reference>
<dbReference type="AlphaFoldDB" id="X6LES3"/>
<dbReference type="Proteomes" id="UP000023152">
    <property type="component" value="Unassembled WGS sequence"/>
</dbReference>
<keyword evidence="3" id="KW-1185">Reference proteome</keyword>